<dbReference type="PANTHER" id="PTHR10803:SF3">
    <property type="entry name" value="ATPASE GET3"/>
    <property type="match status" value="1"/>
</dbReference>
<dbReference type="InterPro" id="IPR027417">
    <property type="entry name" value="P-loop_NTPase"/>
</dbReference>
<evidence type="ECO:0000313" key="5">
    <source>
        <dbReference type="EMBL" id="MBB5349687.1"/>
    </source>
</evidence>
<dbReference type="NCBIfam" id="TIGR00345">
    <property type="entry name" value="GET3_arsA_TRC40"/>
    <property type="match status" value="1"/>
</dbReference>
<keyword evidence="6" id="KW-1185">Reference proteome</keyword>
<sequence length="294" mass="33119">MTNIIMFTGKGGVGKTTMSVATALHHAGIGKTLLISTDPSGSLSEIFARPLSSKVHTVAVNLDAVELSRKLVLDLWREKFADDIYTVLSSFLPVGREIIDYLEGAPGIEDEFMLDYLLTMAESGEYRAIIWDTAPTVTTLNLLFVQQMFYSHLTQAHKLYFKMKKVFNNVDPLALINRWRSLTERIIDLLRTDTCAWVVANPEHLAVEQAFNIADSFDGFGIEVQGFILNKVLPAEFCQDHPFWQAKYTAQQKCREKMQQRADTRPVKEIPELIGSIQIEGFLREVAGLLHPGR</sequence>
<dbReference type="Proteomes" id="UP000539642">
    <property type="component" value="Unassembled WGS sequence"/>
</dbReference>
<gene>
    <name evidence="5" type="ORF">HNQ81_003444</name>
</gene>
<dbReference type="EMBL" id="JACHEO010000035">
    <property type="protein sequence ID" value="MBB5349687.1"/>
    <property type="molecule type" value="Genomic_DNA"/>
</dbReference>
<comment type="caution">
    <text evidence="5">The sequence shown here is derived from an EMBL/GenBank/DDBJ whole genome shotgun (WGS) entry which is preliminary data.</text>
</comment>
<dbReference type="CDD" id="cd02035">
    <property type="entry name" value="ArsA"/>
    <property type="match status" value="1"/>
</dbReference>
<dbReference type="EC" id="7.3.2.7" evidence="3"/>
<evidence type="ECO:0000256" key="1">
    <source>
        <dbReference type="ARBA" id="ARBA00011040"/>
    </source>
</evidence>
<evidence type="ECO:0000256" key="2">
    <source>
        <dbReference type="ARBA" id="ARBA00052296"/>
    </source>
</evidence>
<organism evidence="5 6">
    <name type="scientific">Desulfoprunum benzoelyticum</name>
    <dbReference type="NCBI Taxonomy" id="1506996"/>
    <lineage>
        <taxon>Bacteria</taxon>
        <taxon>Pseudomonadati</taxon>
        <taxon>Thermodesulfobacteriota</taxon>
        <taxon>Desulfobulbia</taxon>
        <taxon>Desulfobulbales</taxon>
        <taxon>Desulfobulbaceae</taxon>
        <taxon>Desulfoprunum</taxon>
    </lineage>
</organism>
<proteinExistence type="inferred from homology"/>
<dbReference type="Pfam" id="PF02374">
    <property type="entry name" value="ArsA_ATPase"/>
    <property type="match status" value="1"/>
</dbReference>
<dbReference type="InterPro" id="IPR025723">
    <property type="entry name" value="ArsA/GET3_ATPase-like"/>
</dbReference>
<reference evidence="5 6" key="1">
    <citation type="submission" date="2020-08" db="EMBL/GenBank/DDBJ databases">
        <title>Genomic Encyclopedia of Type Strains, Phase IV (KMG-IV): sequencing the most valuable type-strain genomes for metagenomic binning, comparative biology and taxonomic classification.</title>
        <authorList>
            <person name="Goeker M."/>
        </authorList>
    </citation>
    <scope>NUCLEOTIDE SEQUENCE [LARGE SCALE GENOMIC DNA]</scope>
    <source>
        <strain evidence="5 6">DSM 28570</strain>
    </source>
</reference>
<comment type="similarity">
    <text evidence="1">Belongs to the arsA ATPase family.</text>
</comment>
<dbReference type="SUPFAM" id="SSF52540">
    <property type="entry name" value="P-loop containing nucleoside triphosphate hydrolases"/>
    <property type="match status" value="1"/>
</dbReference>
<comment type="catalytic activity">
    <reaction evidence="2">
        <text>arsenite(in) + ATP + H2O = arsenite(out) + ADP + phosphate + H(+)</text>
        <dbReference type="Rhea" id="RHEA:11348"/>
        <dbReference type="ChEBI" id="CHEBI:15377"/>
        <dbReference type="ChEBI" id="CHEBI:15378"/>
        <dbReference type="ChEBI" id="CHEBI:29242"/>
        <dbReference type="ChEBI" id="CHEBI:30616"/>
        <dbReference type="ChEBI" id="CHEBI:43474"/>
        <dbReference type="ChEBI" id="CHEBI:456216"/>
        <dbReference type="EC" id="7.3.2.7"/>
    </reaction>
</comment>
<name>A0A840UU12_9BACT</name>
<dbReference type="GO" id="GO:0016887">
    <property type="term" value="F:ATP hydrolysis activity"/>
    <property type="evidence" value="ECO:0007669"/>
    <property type="project" value="InterPro"/>
</dbReference>
<dbReference type="AlphaFoldDB" id="A0A840UU12"/>
<dbReference type="GO" id="GO:0005524">
    <property type="term" value="F:ATP binding"/>
    <property type="evidence" value="ECO:0007669"/>
    <property type="project" value="InterPro"/>
</dbReference>
<dbReference type="RefSeq" id="WP_183352522.1">
    <property type="nucleotide sequence ID" value="NZ_JACHEO010000035.1"/>
</dbReference>
<evidence type="ECO:0000259" key="4">
    <source>
        <dbReference type="Pfam" id="PF02374"/>
    </source>
</evidence>
<evidence type="ECO:0000313" key="6">
    <source>
        <dbReference type="Proteomes" id="UP000539642"/>
    </source>
</evidence>
<accession>A0A840UU12</accession>
<feature type="domain" description="ArsA/GET3 Anion-transporting ATPase-like" evidence="4">
    <location>
        <begin position="3"/>
        <end position="275"/>
    </location>
</feature>
<evidence type="ECO:0000256" key="3">
    <source>
        <dbReference type="ARBA" id="ARBA00066752"/>
    </source>
</evidence>
<dbReference type="InterPro" id="IPR016300">
    <property type="entry name" value="ATPase_ArsA/GET3"/>
</dbReference>
<protein>
    <recommendedName>
        <fullName evidence="3">arsenite-transporting ATPase</fullName>
        <ecNumber evidence="3">7.3.2.7</ecNumber>
    </recommendedName>
</protein>
<dbReference type="PANTHER" id="PTHR10803">
    <property type="entry name" value="ARSENICAL PUMP-DRIVING ATPASE ARSENITE-TRANSLOCATING ATPASE"/>
    <property type="match status" value="1"/>
</dbReference>
<dbReference type="Gene3D" id="3.40.50.300">
    <property type="entry name" value="P-loop containing nucleotide triphosphate hydrolases"/>
    <property type="match status" value="1"/>
</dbReference>
<dbReference type="GO" id="GO:0015446">
    <property type="term" value="F:ATPase-coupled arsenite transmembrane transporter activity"/>
    <property type="evidence" value="ECO:0007669"/>
    <property type="project" value="UniProtKB-EC"/>
</dbReference>